<comment type="caution">
    <text evidence="1">The sequence shown here is derived from an EMBL/GenBank/DDBJ whole genome shotgun (WGS) entry which is preliminary data.</text>
</comment>
<proteinExistence type="predicted"/>
<protein>
    <submittedName>
        <fullName evidence="1">Uncharacterized protein</fullName>
    </submittedName>
</protein>
<evidence type="ECO:0000313" key="1">
    <source>
        <dbReference type="EMBL" id="KAK2949193.1"/>
    </source>
</evidence>
<keyword evidence="2" id="KW-1185">Reference proteome</keyword>
<evidence type="ECO:0000313" key="2">
    <source>
        <dbReference type="Proteomes" id="UP001281761"/>
    </source>
</evidence>
<name>A0ABQ9X9I2_9EUKA</name>
<reference evidence="1 2" key="1">
    <citation type="journal article" date="2022" name="bioRxiv">
        <title>Genomics of Preaxostyla Flagellates Illuminates Evolutionary Transitions and the Path Towards Mitochondrial Loss.</title>
        <authorList>
            <person name="Novak L.V.F."/>
            <person name="Treitli S.C."/>
            <person name="Pyrih J."/>
            <person name="Halakuc P."/>
            <person name="Pipaliya S.V."/>
            <person name="Vacek V."/>
            <person name="Brzon O."/>
            <person name="Soukal P."/>
            <person name="Eme L."/>
            <person name="Dacks J.B."/>
            <person name="Karnkowska A."/>
            <person name="Elias M."/>
            <person name="Hampl V."/>
        </authorList>
    </citation>
    <scope>NUCLEOTIDE SEQUENCE [LARGE SCALE GENOMIC DNA]</scope>
    <source>
        <strain evidence="1">NAU3</strain>
        <tissue evidence="1">Gut</tissue>
    </source>
</reference>
<accession>A0ABQ9X9I2</accession>
<sequence>MLSTLRSLTMTLRKCVNRISKMKEMEREEADEDEEASKLAVSFTNCVAVGGSSDTSHPTGKGGALFVTGTSTHATPISLNDQPLYHAHFEDNLAESGNDLFITSELFGSVPTSSLVSFGGGSFSYDHHVAIEGRSPEDSAKIGLLIPTPIVSVNGSVSELMTGKSGEDVPTCKWTSSFCATLGYGITHLTKKYSTGGQFFPQSIQFVHNLTFNETEVVVKDQDVSVVGTKAKTPAEATVARSEIVIVPSTTASSLFTIKESAKLSVSGLDLWPIAKCGLFCVESGGESLKLFDVGIVCSLEEEYSEPLTKSDGRPIELCTFNTTTSGTARLANALIQLVHPSGGAVPLADFTLSSVSFSDFETTSDPLVVADTDGKISVVGTAFTRCSCSSEIKGTLVRVKTSGLDTSITRNIWSESFSEDTEAGWLYRVDRSLDSSDELSELSLLLFLGVVPSGTVFVSDSVHSSPHVNCGSSSVSCSSLESGVASSLKFSISRMSVSCACEMSSPFTASSSFTIESQFKIDASSAVLLLSSLQIGIDCTCSSSGVFVASKGTLHLSSSRIRNVEFTHESEGSAIVLHTSAGFSTDSADILSGIWSNGTGSHLFVNSADLSQTAVNDTLLPFNSTLSLPTNSLMSEIEKKRFFGREGLEEWCLLYLWHAHTSGSVHINTAGEDHWNCGRVQLPCCSIVESQGKLKGEQNGL</sequence>
<dbReference type="EMBL" id="JARBJD010000161">
    <property type="protein sequence ID" value="KAK2949193.1"/>
    <property type="molecule type" value="Genomic_DNA"/>
</dbReference>
<gene>
    <name evidence="1" type="ORF">BLNAU_15919</name>
</gene>
<dbReference type="Proteomes" id="UP001281761">
    <property type="component" value="Unassembled WGS sequence"/>
</dbReference>
<organism evidence="1 2">
    <name type="scientific">Blattamonas nauphoetae</name>
    <dbReference type="NCBI Taxonomy" id="2049346"/>
    <lineage>
        <taxon>Eukaryota</taxon>
        <taxon>Metamonada</taxon>
        <taxon>Preaxostyla</taxon>
        <taxon>Oxymonadida</taxon>
        <taxon>Blattamonas</taxon>
    </lineage>
</organism>